<evidence type="ECO:0000256" key="2">
    <source>
        <dbReference type="SAM" id="Phobius"/>
    </source>
</evidence>
<feature type="region of interest" description="Disordered" evidence="1">
    <location>
        <begin position="84"/>
        <end position="113"/>
    </location>
</feature>
<feature type="compositionally biased region" description="Basic and acidic residues" evidence="1">
    <location>
        <begin position="101"/>
        <end position="113"/>
    </location>
</feature>
<sequence length="113" mass="12627">MALSEYERQVLEQMEAQFRPTPVRGARVSPRVWAAMVVFLLVGLVLLVVGVSLPHQLASIAVAVVGFALMVAGLSLPFSRLVATRSSSAKAKRTRSSSFMDRQRDQWERRSRR</sequence>
<evidence type="ECO:0000256" key="1">
    <source>
        <dbReference type="SAM" id="MobiDB-lite"/>
    </source>
</evidence>
<keyword evidence="2" id="KW-0472">Membrane</keyword>
<feature type="transmembrane region" description="Helical" evidence="2">
    <location>
        <begin position="57"/>
        <end position="83"/>
    </location>
</feature>
<dbReference type="InterPro" id="IPR021401">
    <property type="entry name" value="DUF3040"/>
</dbReference>
<evidence type="ECO:0000313" key="3">
    <source>
        <dbReference type="EMBL" id="MBD3690248.1"/>
    </source>
</evidence>
<keyword evidence="2" id="KW-0812">Transmembrane</keyword>
<dbReference type="Proteomes" id="UP000627538">
    <property type="component" value="Unassembled WGS sequence"/>
</dbReference>
<reference evidence="3 4" key="1">
    <citation type="submission" date="2020-08" db="EMBL/GenBank/DDBJ databases">
        <title>Winkia gen. nov., sp. nov., isolated from faeces of the Anser albifrons in China.</title>
        <authorList>
            <person name="Liu Q."/>
        </authorList>
    </citation>
    <scope>NUCLEOTIDE SEQUENCE [LARGE SCALE GENOMIC DNA]</scope>
    <source>
        <strain evidence="3 4">C62</strain>
    </source>
</reference>
<protein>
    <submittedName>
        <fullName evidence="3">DUF3040 domain-containing protein</fullName>
    </submittedName>
</protein>
<name>A0A8I0KV09_9ACTO</name>
<organism evidence="3 4">
    <name type="scientific">Nanchangia anserum</name>
    <dbReference type="NCBI Taxonomy" id="2692125"/>
    <lineage>
        <taxon>Bacteria</taxon>
        <taxon>Bacillati</taxon>
        <taxon>Actinomycetota</taxon>
        <taxon>Actinomycetes</taxon>
        <taxon>Actinomycetales</taxon>
        <taxon>Actinomycetaceae</taxon>
        <taxon>Nanchangia</taxon>
    </lineage>
</organism>
<keyword evidence="4" id="KW-1185">Reference proteome</keyword>
<comment type="caution">
    <text evidence="3">The sequence shown here is derived from an EMBL/GenBank/DDBJ whole genome shotgun (WGS) entry which is preliminary data.</text>
</comment>
<dbReference type="AlphaFoldDB" id="A0A8I0KV09"/>
<proteinExistence type="predicted"/>
<feature type="transmembrane region" description="Helical" evidence="2">
    <location>
        <begin position="32"/>
        <end position="51"/>
    </location>
</feature>
<dbReference type="Pfam" id="PF11239">
    <property type="entry name" value="DUF3040"/>
    <property type="match status" value="1"/>
</dbReference>
<dbReference type="RefSeq" id="WP_191072356.1">
    <property type="nucleotide sequence ID" value="NZ_CP060506.1"/>
</dbReference>
<dbReference type="EMBL" id="JACRUO010000003">
    <property type="protein sequence ID" value="MBD3690248.1"/>
    <property type="molecule type" value="Genomic_DNA"/>
</dbReference>
<keyword evidence="2" id="KW-1133">Transmembrane helix</keyword>
<evidence type="ECO:0000313" key="4">
    <source>
        <dbReference type="Proteomes" id="UP000627538"/>
    </source>
</evidence>
<gene>
    <name evidence="3" type="ORF">H8R10_08425</name>
</gene>
<accession>A0A8I0KV09</accession>